<keyword evidence="2" id="KW-0812">Transmembrane</keyword>
<dbReference type="EMBL" id="RXIC02000025">
    <property type="protein sequence ID" value="KAB1207132.1"/>
    <property type="molecule type" value="Genomic_DNA"/>
</dbReference>
<dbReference type="AlphaFoldDB" id="A0A6A1V337"/>
<keyword evidence="2" id="KW-1133">Transmembrane helix</keyword>
<evidence type="ECO:0000313" key="3">
    <source>
        <dbReference type="EMBL" id="KAB1207132.1"/>
    </source>
</evidence>
<name>A0A6A1V337_9ROSI</name>
<gene>
    <name evidence="3" type="ORF">CJ030_MR7G011453</name>
</gene>
<accession>A0A6A1V337</accession>
<feature type="compositionally biased region" description="Polar residues" evidence="1">
    <location>
        <begin position="1"/>
        <end position="13"/>
    </location>
</feature>
<feature type="region of interest" description="Disordered" evidence="1">
    <location>
        <begin position="1"/>
        <end position="21"/>
    </location>
</feature>
<evidence type="ECO:0000256" key="2">
    <source>
        <dbReference type="SAM" id="Phobius"/>
    </source>
</evidence>
<sequence length="135" mass="14223">MGSSESTLNNYDSTKLEDDTSNKKKVGGAIAVGVGLAAACVAIALLSDSGTTTNKKTMKAPGREGILVYTGVTLKKTRQATSVSCAKSTEILMFRPALFCCSTRNKTLLLVCIPILSGLLRLSLSSNCPRHVLNL</sequence>
<keyword evidence="2" id="KW-0472">Membrane</keyword>
<proteinExistence type="predicted"/>
<comment type="caution">
    <text evidence="3">The sequence shown here is derived from an EMBL/GenBank/DDBJ whole genome shotgun (WGS) entry which is preliminary data.</text>
</comment>
<evidence type="ECO:0000256" key="1">
    <source>
        <dbReference type="SAM" id="MobiDB-lite"/>
    </source>
</evidence>
<evidence type="ECO:0000313" key="4">
    <source>
        <dbReference type="Proteomes" id="UP000516437"/>
    </source>
</evidence>
<keyword evidence="4" id="KW-1185">Reference proteome</keyword>
<organism evidence="3 4">
    <name type="scientific">Morella rubra</name>
    <name type="common">Chinese bayberry</name>
    <dbReference type="NCBI Taxonomy" id="262757"/>
    <lineage>
        <taxon>Eukaryota</taxon>
        <taxon>Viridiplantae</taxon>
        <taxon>Streptophyta</taxon>
        <taxon>Embryophyta</taxon>
        <taxon>Tracheophyta</taxon>
        <taxon>Spermatophyta</taxon>
        <taxon>Magnoliopsida</taxon>
        <taxon>eudicotyledons</taxon>
        <taxon>Gunneridae</taxon>
        <taxon>Pentapetalae</taxon>
        <taxon>rosids</taxon>
        <taxon>fabids</taxon>
        <taxon>Fagales</taxon>
        <taxon>Myricaceae</taxon>
        <taxon>Morella</taxon>
    </lineage>
</organism>
<protein>
    <submittedName>
        <fullName evidence="3">Uncharacterized protein</fullName>
    </submittedName>
</protein>
<feature type="transmembrane region" description="Helical" evidence="2">
    <location>
        <begin position="26"/>
        <end position="46"/>
    </location>
</feature>
<reference evidence="3 4" key="1">
    <citation type="journal article" date="2019" name="Plant Biotechnol. J.">
        <title>The red bayberry genome and genetic basis of sex determination.</title>
        <authorList>
            <person name="Jia H.M."/>
            <person name="Jia H.J."/>
            <person name="Cai Q.L."/>
            <person name="Wang Y."/>
            <person name="Zhao H.B."/>
            <person name="Yang W.F."/>
            <person name="Wang G.Y."/>
            <person name="Li Y.H."/>
            <person name="Zhan D.L."/>
            <person name="Shen Y.T."/>
            <person name="Niu Q.F."/>
            <person name="Chang L."/>
            <person name="Qiu J."/>
            <person name="Zhao L."/>
            <person name="Xie H.B."/>
            <person name="Fu W.Y."/>
            <person name="Jin J."/>
            <person name="Li X.W."/>
            <person name="Jiao Y."/>
            <person name="Zhou C.C."/>
            <person name="Tu T."/>
            <person name="Chai C.Y."/>
            <person name="Gao J.L."/>
            <person name="Fan L.J."/>
            <person name="van de Weg E."/>
            <person name="Wang J.Y."/>
            <person name="Gao Z.S."/>
        </authorList>
    </citation>
    <scope>NUCLEOTIDE SEQUENCE [LARGE SCALE GENOMIC DNA]</scope>
    <source>
        <tissue evidence="3">Leaves</tissue>
    </source>
</reference>
<dbReference type="Proteomes" id="UP000516437">
    <property type="component" value="Chromosome 7"/>
</dbReference>